<evidence type="ECO:0000256" key="1">
    <source>
        <dbReference type="ARBA" id="ARBA00022500"/>
    </source>
</evidence>
<evidence type="ECO:0000256" key="2">
    <source>
        <dbReference type="ARBA" id="ARBA00029447"/>
    </source>
</evidence>
<evidence type="ECO:0008006" key="5">
    <source>
        <dbReference type="Google" id="ProtNLM"/>
    </source>
</evidence>
<reference evidence="3 4" key="1">
    <citation type="submission" date="2020-01" db="EMBL/GenBank/DDBJ databases">
        <title>Genome analysis of Anaerocolumna sp. CBA3638.</title>
        <authorList>
            <person name="Kim J."/>
            <person name="Roh S.W."/>
        </authorList>
    </citation>
    <scope>NUCLEOTIDE SEQUENCE [LARGE SCALE GENOMIC DNA]</scope>
    <source>
        <strain evidence="3 4">CBA3638</strain>
    </source>
</reference>
<dbReference type="KEGG" id="anr:Ana3638_00185"/>
<keyword evidence="4" id="KW-1185">Reference proteome</keyword>
<accession>A0A6P1TDV5</accession>
<name>A0A6P1TDV5_9FIRM</name>
<dbReference type="Gene3D" id="1.10.287.950">
    <property type="entry name" value="Methyl-accepting chemotaxis protein"/>
    <property type="match status" value="1"/>
</dbReference>
<keyword evidence="1" id="KW-0145">Chemotaxis</keyword>
<gene>
    <name evidence="3" type="ORF">Ana3638_00185</name>
</gene>
<dbReference type="PANTHER" id="PTHR43531">
    <property type="entry name" value="PROTEIN ICFG"/>
    <property type="match status" value="1"/>
</dbReference>
<dbReference type="PANTHER" id="PTHR43531:SF11">
    <property type="entry name" value="METHYL-ACCEPTING CHEMOTAXIS PROTEIN 3"/>
    <property type="match status" value="1"/>
</dbReference>
<proteinExistence type="inferred from homology"/>
<sequence>MLFLFLNSNQLNSYINEITRVISHLSAGDMTIAHDSNVKFKGDFVPIKNALIKIGHSLNSTFSSIMELSESIDDMCGHLDKSSNIIAENASDQAKHISDLSATMNDITEETIKNTSNAKLASQNAIDAKNEAEMF</sequence>
<dbReference type="InterPro" id="IPR051310">
    <property type="entry name" value="MCP_chemotaxis"/>
</dbReference>
<organism evidence="3 4">
    <name type="scientific">Anaerocolumna sedimenticola</name>
    <dbReference type="NCBI Taxonomy" id="2696063"/>
    <lineage>
        <taxon>Bacteria</taxon>
        <taxon>Bacillati</taxon>
        <taxon>Bacillota</taxon>
        <taxon>Clostridia</taxon>
        <taxon>Lachnospirales</taxon>
        <taxon>Lachnospiraceae</taxon>
        <taxon>Anaerocolumna</taxon>
    </lineage>
</organism>
<evidence type="ECO:0000313" key="3">
    <source>
        <dbReference type="EMBL" id="QHQ59410.1"/>
    </source>
</evidence>
<evidence type="ECO:0000313" key="4">
    <source>
        <dbReference type="Proteomes" id="UP000464314"/>
    </source>
</evidence>
<dbReference type="GO" id="GO:0006935">
    <property type="term" value="P:chemotaxis"/>
    <property type="evidence" value="ECO:0007669"/>
    <property type="project" value="UniProtKB-KW"/>
</dbReference>
<dbReference type="Proteomes" id="UP000464314">
    <property type="component" value="Chromosome"/>
</dbReference>
<dbReference type="AlphaFoldDB" id="A0A6P1TDV5"/>
<dbReference type="EMBL" id="CP048000">
    <property type="protein sequence ID" value="QHQ59410.1"/>
    <property type="molecule type" value="Genomic_DNA"/>
</dbReference>
<protein>
    <recommendedName>
        <fullName evidence="5">Methyl-accepting chemotaxis protein</fullName>
    </recommendedName>
</protein>
<dbReference type="RefSeq" id="WP_161835971.1">
    <property type="nucleotide sequence ID" value="NZ_CP048000.1"/>
</dbReference>
<comment type="similarity">
    <text evidence="2">Belongs to the methyl-accepting chemotaxis (MCP) protein family.</text>
</comment>